<dbReference type="Proteomes" id="UP000179807">
    <property type="component" value="Unassembled WGS sequence"/>
</dbReference>
<dbReference type="InterPro" id="IPR000009">
    <property type="entry name" value="PP2A_PR55"/>
</dbReference>
<dbReference type="VEuPathDB" id="TrichDB:TRFO_39525"/>
<dbReference type="Gene3D" id="2.130.10.10">
    <property type="entry name" value="YVTN repeat-like/Quinoprotein amine dehydrogenase"/>
    <property type="match status" value="2"/>
</dbReference>
<dbReference type="SUPFAM" id="SSF50978">
    <property type="entry name" value="WD40 repeat-like"/>
    <property type="match status" value="1"/>
</dbReference>
<dbReference type="PANTHER" id="PTHR11871">
    <property type="entry name" value="PROTEIN PHOSPHATASE PP2A REGULATORY SUBUNIT B"/>
    <property type="match status" value="1"/>
</dbReference>
<comment type="caution">
    <text evidence="4">The sequence shown here is derived from an EMBL/GenBank/DDBJ whole genome shotgun (WGS) entry which is preliminary data.</text>
</comment>
<proteinExistence type="inferred from homology"/>
<reference evidence="4" key="1">
    <citation type="submission" date="2016-10" db="EMBL/GenBank/DDBJ databases">
        <authorList>
            <person name="Benchimol M."/>
            <person name="Almeida L.G."/>
            <person name="Vasconcelos A.T."/>
            <person name="Perreira-Neves A."/>
            <person name="Rosa I.A."/>
            <person name="Tasca T."/>
            <person name="Bogo M.R."/>
            <person name="de Souza W."/>
        </authorList>
    </citation>
    <scope>NUCLEOTIDE SEQUENCE [LARGE SCALE GENOMIC DNA]</scope>
    <source>
        <strain evidence="4">K</strain>
    </source>
</reference>
<dbReference type="Pfam" id="PF00400">
    <property type="entry name" value="WD40"/>
    <property type="match status" value="1"/>
</dbReference>
<protein>
    <submittedName>
        <fullName evidence="4">Uncharacterized protein</fullName>
    </submittedName>
</protein>
<dbReference type="RefSeq" id="XP_068347413.1">
    <property type="nucleotide sequence ID" value="XM_068512698.1"/>
</dbReference>
<dbReference type="GO" id="GO:0000159">
    <property type="term" value="C:protein phosphatase type 2A complex"/>
    <property type="evidence" value="ECO:0007669"/>
    <property type="project" value="InterPro"/>
</dbReference>
<keyword evidence="5" id="KW-1185">Reference proteome</keyword>
<evidence type="ECO:0000256" key="1">
    <source>
        <dbReference type="ARBA" id="ARBA00008259"/>
    </source>
</evidence>
<keyword evidence="2" id="KW-0853">WD repeat</keyword>
<dbReference type="GO" id="GO:0019888">
    <property type="term" value="F:protein phosphatase regulator activity"/>
    <property type="evidence" value="ECO:0007669"/>
    <property type="project" value="InterPro"/>
</dbReference>
<dbReference type="EMBL" id="MLAK01001332">
    <property type="protein sequence ID" value="OHS94276.1"/>
    <property type="molecule type" value="Genomic_DNA"/>
</dbReference>
<dbReference type="InterPro" id="IPR001680">
    <property type="entry name" value="WD40_rpt"/>
</dbReference>
<dbReference type="GeneID" id="94847402"/>
<evidence type="ECO:0000256" key="3">
    <source>
        <dbReference type="ARBA" id="ARBA00022737"/>
    </source>
</evidence>
<dbReference type="OrthoDB" id="60955at2759"/>
<sequence>MLTFDVKYYIYIMKKWELKLHHQETNLKGIMTSISYSPSGDLIVAGMSNGNILFFERRLDGSWSNIQSSTIKANTDKVDLSMQCLANPSVVDTDFVPVQRKCPMLLTAGEKEVKLWFISDHLEPTAPPDFVPHGLEFPPVYRSERLLTANQVTSFESQYGMKFSSVRCCPDGMNFAYCESKNVSIRRVDRINPSLMVYHSDSELTKLDYHPNENEIILIGDASGRANIVDMRVQPTQSTPNLRANASHLLANRFNYVNDCKFSADGTKFFTRHYSDLIFWDSRRTGNCLKKVPIKHDSESNDAHITTDGRDVFRSTWIDPKTVATGSFGGTLFLINTDGVITPKYITQTEQKESKFLLTQKARMSFAKEHQVNAIAISPNMNRLVASNTRSIQIYDLNAF</sequence>
<comment type="similarity">
    <text evidence="1">Belongs to the phosphatase 2A regulatory subunit B family.</text>
</comment>
<accession>A0A1J4JAI9</accession>
<evidence type="ECO:0000313" key="4">
    <source>
        <dbReference type="EMBL" id="OHS94276.1"/>
    </source>
</evidence>
<dbReference type="SMART" id="SM00320">
    <property type="entry name" value="WD40"/>
    <property type="match status" value="5"/>
</dbReference>
<evidence type="ECO:0000256" key="2">
    <source>
        <dbReference type="ARBA" id="ARBA00022574"/>
    </source>
</evidence>
<dbReference type="InterPro" id="IPR015943">
    <property type="entry name" value="WD40/YVTN_repeat-like_dom_sf"/>
</dbReference>
<dbReference type="InterPro" id="IPR036322">
    <property type="entry name" value="WD40_repeat_dom_sf"/>
</dbReference>
<gene>
    <name evidence="4" type="ORF">TRFO_39525</name>
</gene>
<dbReference type="AlphaFoldDB" id="A0A1J4JAI9"/>
<keyword evidence="3" id="KW-0677">Repeat</keyword>
<name>A0A1J4JAI9_9EUKA</name>
<organism evidence="4 5">
    <name type="scientific">Tritrichomonas foetus</name>
    <dbReference type="NCBI Taxonomy" id="1144522"/>
    <lineage>
        <taxon>Eukaryota</taxon>
        <taxon>Metamonada</taxon>
        <taxon>Parabasalia</taxon>
        <taxon>Tritrichomonadida</taxon>
        <taxon>Tritrichomonadidae</taxon>
        <taxon>Tritrichomonas</taxon>
    </lineage>
</organism>
<evidence type="ECO:0000313" key="5">
    <source>
        <dbReference type="Proteomes" id="UP000179807"/>
    </source>
</evidence>